<dbReference type="HAMAP" id="MF_00356">
    <property type="entry name" value="DNApol_PolC"/>
    <property type="match status" value="1"/>
</dbReference>
<evidence type="ECO:0000259" key="13">
    <source>
        <dbReference type="SMART" id="SM00481"/>
    </source>
</evidence>
<comment type="subcellular location">
    <subcellularLocation>
        <location evidence="10">Cytoplasm</location>
    </subcellularLocation>
</comment>
<reference evidence="14" key="1">
    <citation type="submission" date="2023-08" db="EMBL/GenBank/DDBJ databases">
        <title>Complete genome sequence of Mycoplasma seminis 2200.</title>
        <authorList>
            <person name="Spergser J."/>
        </authorList>
    </citation>
    <scope>NUCLEOTIDE SEQUENCE [LARGE SCALE GENOMIC DNA]</scope>
    <source>
        <strain evidence="14">2200</strain>
    </source>
</reference>
<proteinExistence type="inferred from homology"/>
<dbReference type="SMART" id="SM00481">
    <property type="entry name" value="POLIIIAc"/>
    <property type="match status" value="1"/>
</dbReference>
<dbReference type="RefSeq" id="WP_305937914.1">
    <property type="nucleotide sequence ID" value="NZ_CP132191.1"/>
</dbReference>
<keyword evidence="2 10" id="KW-0963">Cytoplasm</keyword>
<dbReference type="Gene3D" id="1.10.150.870">
    <property type="match status" value="1"/>
</dbReference>
<dbReference type="PANTHER" id="PTHR32294">
    <property type="entry name" value="DNA POLYMERASE III SUBUNIT ALPHA"/>
    <property type="match status" value="1"/>
</dbReference>
<feature type="domain" description="Polymerase/histidinol phosphatase N-terminal" evidence="13">
    <location>
        <begin position="342"/>
        <end position="409"/>
    </location>
</feature>
<dbReference type="InterPro" id="IPR040982">
    <property type="entry name" value="DNA_pol3_finger"/>
</dbReference>
<dbReference type="Proteomes" id="UP001237011">
    <property type="component" value="Chromosome"/>
</dbReference>
<keyword evidence="3 10" id="KW-0808">Transferase</keyword>
<dbReference type="GO" id="GO:0003887">
    <property type="term" value="F:DNA-directed DNA polymerase activity"/>
    <property type="evidence" value="ECO:0007669"/>
    <property type="project" value="UniProtKB-EC"/>
</dbReference>
<name>A0ABY9HAG6_9MOLU</name>
<evidence type="ECO:0000313" key="15">
    <source>
        <dbReference type="Proteomes" id="UP001237011"/>
    </source>
</evidence>
<feature type="domain" description="Exonuclease" evidence="12">
    <location>
        <begin position="429"/>
        <end position="598"/>
    </location>
</feature>
<keyword evidence="8 10" id="KW-0269">Exonuclease</keyword>
<dbReference type="NCBIfam" id="TIGR01405">
    <property type="entry name" value="polC_Gram_pos"/>
    <property type="match status" value="1"/>
</dbReference>
<keyword evidence="6 10" id="KW-0540">Nuclease</keyword>
<comment type="similarity">
    <text evidence="10">Belongs to the DNA polymerase type-C family. PolC subfamily.</text>
</comment>
<keyword evidence="9 10" id="KW-0239">DNA-directed DNA polymerase</keyword>
<accession>A0ABY9HAG6</accession>
<evidence type="ECO:0000256" key="6">
    <source>
        <dbReference type="ARBA" id="ARBA00022722"/>
    </source>
</evidence>
<dbReference type="InterPro" id="IPR013520">
    <property type="entry name" value="Ribonucl_H"/>
</dbReference>
<keyword evidence="5 10" id="KW-0235">DNA replication</keyword>
<dbReference type="InterPro" id="IPR044923">
    <property type="entry name" value="PolC_middle_finger_sf"/>
</dbReference>
<dbReference type="InterPro" id="IPR011708">
    <property type="entry name" value="DNA_pol3_alpha_NTPase_dom"/>
</dbReference>
<dbReference type="InterPro" id="IPR012337">
    <property type="entry name" value="RNaseH-like_sf"/>
</dbReference>
<evidence type="ECO:0000256" key="9">
    <source>
        <dbReference type="ARBA" id="ARBA00022932"/>
    </source>
</evidence>
<dbReference type="Pfam" id="PF02811">
    <property type="entry name" value="PHP"/>
    <property type="match status" value="1"/>
</dbReference>
<evidence type="ECO:0000256" key="11">
    <source>
        <dbReference type="SAM" id="Coils"/>
    </source>
</evidence>
<gene>
    <name evidence="10" type="primary">polC</name>
    <name evidence="14" type="ORF">Q8852_04140</name>
</gene>
<evidence type="ECO:0000313" key="14">
    <source>
        <dbReference type="EMBL" id="WLP85481.1"/>
    </source>
</evidence>
<protein>
    <recommendedName>
        <fullName evidence="10">DNA polymerase III PolC-type</fullName>
        <shortName evidence="10">PolIII</shortName>
        <ecNumber evidence="10">2.7.7.7</ecNumber>
    </recommendedName>
</protein>
<keyword evidence="15" id="KW-1185">Reference proteome</keyword>
<dbReference type="InterPro" id="IPR006308">
    <property type="entry name" value="Pol_III_a_PolC-type_gram_pos"/>
</dbReference>
<dbReference type="InterPro" id="IPR004805">
    <property type="entry name" value="DnaE2/DnaE/PolC"/>
</dbReference>
<evidence type="ECO:0000259" key="12">
    <source>
        <dbReference type="SMART" id="SM00479"/>
    </source>
</evidence>
<comment type="catalytic activity">
    <reaction evidence="10">
        <text>DNA(n) + a 2'-deoxyribonucleoside 5'-triphosphate = DNA(n+1) + diphosphate</text>
        <dbReference type="Rhea" id="RHEA:22508"/>
        <dbReference type="Rhea" id="RHEA-COMP:17339"/>
        <dbReference type="Rhea" id="RHEA-COMP:17340"/>
        <dbReference type="ChEBI" id="CHEBI:33019"/>
        <dbReference type="ChEBI" id="CHEBI:61560"/>
        <dbReference type="ChEBI" id="CHEBI:173112"/>
        <dbReference type="EC" id="2.7.7.7"/>
    </reaction>
</comment>
<dbReference type="Gene3D" id="3.30.420.10">
    <property type="entry name" value="Ribonuclease H-like superfamily/Ribonuclease H"/>
    <property type="match status" value="1"/>
</dbReference>
<dbReference type="NCBIfam" id="NF001688">
    <property type="entry name" value="PRK00448.1"/>
    <property type="match status" value="1"/>
</dbReference>
<evidence type="ECO:0000256" key="2">
    <source>
        <dbReference type="ARBA" id="ARBA00022490"/>
    </source>
</evidence>
<dbReference type="EC" id="2.7.7.7" evidence="10"/>
<comment type="function">
    <text evidence="1 10">Required for replicative DNA synthesis. This DNA polymerase also exhibits 3' to 5' exonuclease activity.</text>
</comment>
<evidence type="ECO:0000256" key="4">
    <source>
        <dbReference type="ARBA" id="ARBA00022695"/>
    </source>
</evidence>
<dbReference type="Pfam" id="PF17657">
    <property type="entry name" value="DNA_pol3_finger"/>
    <property type="match status" value="1"/>
</dbReference>
<dbReference type="InterPro" id="IPR004013">
    <property type="entry name" value="PHP_dom"/>
</dbReference>
<organism evidence="14 15">
    <name type="scientific">Mycoplasma seminis</name>
    <dbReference type="NCBI Taxonomy" id="512749"/>
    <lineage>
        <taxon>Bacteria</taxon>
        <taxon>Bacillati</taxon>
        <taxon>Mycoplasmatota</taxon>
        <taxon>Mollicutes</taxon>
        <taxon>Mycoplasmataceae</taxon>
        <taxon>Mycoplasma</taxon>
    </lineage>
</organism>
<evidence type="ECO:0000256" key="7">
    <source>
        <dbReference type="ARBA" id="ARBA00022801"/>
    </source>
</evidence>
<dbReference type="Pfam" id="PF07733">
    <property type="entry name" value="DNA_pol3_alpha"/>
    <property type="match status" value="2"/>
</dbReference>
<dbReference type="EMBL" id="CP132191">
    <property type="protein sequence ID" value="WLP85481.1"/>
    <property type="molecule type" value="Genomic_DNA"/>
</dbReference>
<dbReference type="InterPro" id="IPR036397">
    <property type="entry name" value="RNaseH_sf"/>
</dbReference>
<dbReference type="Gene3D" id="3.30.1900.20">
    <property type="match status" value="2"/>
</dbReference>
<dbReference type="SUPFAM" id="SSF53098">
    <property type="entry name" value="Ribonuclease H-like"/>
    <property type="match status" value="1"/>
</dbReference>
<evidence type="ECO:0000256" key="3">
    <source>
        <dbReference type="ARBA" id="ARBA00022679"/>
    </source>
</evidence>
<evidence type="ECO:0000256" key="5">
    <source>
        <dbReference type="ARBA" id="ARBA00022705"/>
    </source>
</evidence>
<feature type="coiled-coil region" evidence="11">
    <location>
        <begin position="1340"/>
        <end position="1367"/>
    </location>
</feature>
<dbReference type="PANTHER" id="PTHR32294:SF5">
    <property type="entry name" value="DNA POLYMERASE III POLC-TYPE"/>
    <property type="match status" value="1"/>
</dbReference>
<keyword evidence="4 10" id="KW-0548">Nucleotidyltransferase</keyword>
<dbReference type="Gene3D" id="3.20.20.140">
    <property type="entry name" value="Metal-dependent hydrolases"/>
    <property type="match status" value="2"/>
</dbReference>
<dbReference type="Pfam" id="PF00929">
    <property type="entry name" value="RNase_T"/>
    <property type="match status" value="1"/>
</dbReference>
<dbReference type="NCBIfam" id="TIGR00573">
    <property type="entry name" value="dnaq"/>
    <property type="match status" value="1"/>
</dbReference>
<dbReference type="InterPro" id="IPR006054">
    <property type="entry name" value="DnaQ"/>
</dbReference>
<evidence type="ECO:0000256" key="8">
    <source>
        <dbReference type="ARBA" id="ARBA00022839"/>
    </source>
</evidence>
<sequence length="1465" mass="167600">MDYKNNNFKKLMDYLNISFLSSFADAEFNPNKLEFKRDANTGKIKYQKVFLSTKLPSWNDFEHMLKTCKKEKFWVEYDFEHLDLSNPEIIEYIKNIMQYDEELNGCELHQCLKTTASLYYNKDNNAWEFEHCKPEQKDQLEQQSFQLTAVMRNFGFKNFILLPKAVESVCTLDDNQIRNNFASVGKYYANEISEAASESGFNQKVQSRKFNEYRRNNKSKSYSNVDIQYVNSLDAEVVDIPVTVSGLVYKSDVIEKPEFKIYKFFISNYKDAIETSYFVNNSKAPDYIPSIGDYVEVYGVVNNPYSFKNDGGPLSKIIKAHFYTKIDNPRNNKQDNADFKRVELSAHSKMSTMDGILDPAEIIKIAEKYGHKAVTLIDSNGVQGFPEFFAAAKKSSVKPIYGASFDVIDKNHNFLLNYDGIDRDILTSQYVVLDIETTHLSAQYGELIEFGASVVIDGEIKETHQFFVKAKKPLSSTTINLTNITDAMLENEGYDLDAGLDKIYEIINNRICVAHNAHFDSHFIYQKFIQQNKPVPKTFFIDTLMISRYLFSEKRDHNLGAFCANLSVLYDSQVAHRADYDADVLAQAWIKSMYLLKDRGILTFKQLDSIQDTSIYSRTRSSQVTVLALNQTGLKELFNLVTLSLTERYFGSPKLFIEDIVKTPNILIGSGGLKSKLLDYCFYSSDIAIESWAQKFDYIEIPHIGALDHFDDAPDKFDAFEIKDTIVKMIRLAHKFNKIPVAIGDVRYEDKMDQNIFKCLVYSKGIGNASHFLFDYKKAQGQGIKIPDLSFYTTDEMLEAFSFLNNEELVNDLVINNPNAIADMVQDKIEVIHNDLYTPKFDNSKDKLYELVYKTAHEKYGEVLPELIEERLKKEITPILEYGFDVIYWISHKLVKKSLDNGYLVGSRGSVGSSLVATMSGITEVNPLPPHYVCPKCKKFQLANVEGVTSGFDLDDKKCEQCGIVMEKDGQTIPFETFLGFNADKVPDIDLNFSGDYQAEIHNEIKRLFGASHTFRAGTISTIKDKTAYGYVKKAVEEYGFNFTPSYIDFISSQMQGVKRTTGQHPGGIIIIPKEYDVEDFTPINYPADDISLDWKTTHFDFHAIHDNVLKLDILGHVDPTAIRMLERLTGLNVKKDIPKKDPKVMSLFNSTKALGIEPKDIGGEITGALGLPEFGTNFVRRMLYEAKAESFADLISLSGLSHGTDVWTGNAQSLIKERGMTLKDVISCRDDIMVYLINKGVDPLYSFKIMEKVRKGKGLTDEEVAQLQKDNVPDWYIESMKKIKYMFPKAHATAYVLMAWRIAWFKLYYPLEYYATYFTTRVEEFDLQILSNDHGGTKINKKIKELEETKNRKVKEENLLQTLEIARELYARGFNISNIDLTKSLATEWVVDREHKMLIPPFSAVAGLGEAVANKIIQGREESEYISKEDFKKRSGINNTLYKFLDEELKVLENLNETNQMKLF</sequence>
<keyword evidence="7 10" id="KW-0378">Hydrolase</keyword>
<evidence type="ECO:0000256" key="1">
    <source>
        <dbReference type="ARBA" id="ARBA00003452"/>
    </source>
</evidence>
<dbReference type="InterPro" id="IPR016195">
    <property type="entry name" value="Pol/histidinol_Pase-like"/>
</dbReference>
<dbReference type="InterPro" id="IPR003141">
    <property type="entry name" value="Pol/His_phosphatase_N"/>
</dbReference>
<keyword evidence="11" id="KW-0175">Coiled coil</keyword>
<dbReference type="Gene3D" id="1.10.150.700">
    <property type="entry name" value="PolC, middle finger domain"/>
    <property type="match status" value="1"/>
</dbReference>
<dbReference type="SMART" id="SM00479">
    <property type="entry name" value="EXOIII"/>
    <property type="match status" value="1"/>
</dbReference>
<dbReference type="SUPFAM" id="SSF89550">
    <property type="entry name" value="PHP domain-like"/>
    <property type="match status" value="1"/>
</dbReference>
<dbReference type="Gene3D" id="6.10.140.1510">
    <property type="match status" value="1"/>
</dbReference>
<evidence type="ECO:0000256" key="10">
    <source>
        <dbReference type="HAMAP-Rule" id="MF_00356"/>
    </source>
</evidence>